<dbReference type="EMBL" id="JARKNE010000013">
    <property type="protein sequence ID" value="KAK5771658.1"/>
    <property type="molecule type" value="Genomic_DNA"/>
</dbReference>
<dbReference type="Proteomes" id="UP001358586">
    <property type="component" value="Chromosome 13"/>
</dbReference>
<keyword evidence="3" id="KW-1185">Reference proteome</keyword>
<evidence type="ECO:0000313" key="2">
    <source>
        <dbReference type="EMBL" id="KAK5771658.1"/>
    </source>
</evidence>
<organism evidence="2 3">
    <name type="scientific">Gossypium arboreum</name>
    <name type="common">Tree cotton</name>
    <name type="synonym">Gossypium nanking</name>
    <dbReference type="NCBI Taxonomy" id="29729"/>
    <lineage>
        <taxon>Eukaryota</taxon>
        <taxon>Viridiplantae</taxon>
        <taxon>Streptophyta</taxon>
        <taxon>Embryophyta</taxon>
        <taxon>Tracheophyta</taxon>
        <taxon>Spermatophyta</taxon>
        <taxon>Magnoliopsida</taxon>
        <taxon>eudicotyledons</taxon>
        <taxon>Gunneridae</taxon>
        <taxon>Pentapetalae</taxon>
        <taxon>rosids</taxon>
        <taxon>malvids</taxon>
        <taxon>Malvales</taxon>
        <taxon>Malvaceae</taxon>
        <taxon>Malvoideae</taxon>
        <taxon>Gossypium</taxon>
    </lineage>
</organism>
<evidence type="ECO:0000256" key="1">
    <source>
        <dbReference type="SAM" id="MobiDB-lite"/>
    </source>
</evidence>
<sequence>MVEGTPMGTQILKMIGYIESLEKLGSPLGEELAIDVILQFLLESFSQFVEPQSIIMVHNDKGKGKPKVKENPKDNGKAKPNKGKDA</sequence>
<name>A0ABR0MEL3_GOSAR</name>
<feature type="region of interest" description="Disordered" evidence="1">
    <location>
        <begin position="59"/>
        <end position="86"/>
    </location>
</feature>
<evidence type="ECO:0000313" key="3">
    <source>
        <dbReference type="Proteomes" id="UP001358586"/>
    </source>
</evidence>
<proteinExistence type="predicted"/>
<protein>
    <submittedName>
        <fullName evidence="2">Uncharacterized protein</fullName>
    </submittedName>
</protein>
<accession>A0ABR0MEL3</accession>
<reference evidence="2 3" key="1">
    <citation type="submission" date="2023-03" db="EMBL/GenBank/DDBJ databases">
        <title>WGS of Gossypium arboreum.</title>
        <authorList>
            <person name="Yu D."/>
        </authorList>
    </citation>
    <scope>NUCLEOTIDE SEQUENCE [LARGE SCALE GENOMIC DNA]</scope>
    <source>
        <tissue evidence="2">Leaf</tissue>
    </source>
</reference>
<comment type="caution">
    <text evidence="2">The sequence shown here is derived from an EMBL/GenBank/DDBJ whole genome shotgun (WGS) entry which is preliminary data.</text>
</comment>
<gene>
    <name evidence="2" type="ORF">PVK06_047892</name>
</gene>